<accession>A0A7Y4L3F8</accession>
<proteinExistence type="predicted"/>
<sequence>MNSSRRQFLAQTAAGAALIAGGTLTTAPAFARPRGLTALVGGTVIDVRTGRRNRHHTVLIDGKRIVGVGRLTVPRGATVLDATGKYVVPGLADMHVHSLGDEHVSPPLFLANGITTIREMAAVDPMLYDWRDRIAAGTLLGPRMVVASQIIDGDPTLWDPNLLQALVVDTPAEARAAVRRVKAEGADFVKVYSRLNRTSYLAILDEARRLGLTVHGHGPDEVTTKDVSNGGQRSIEHVHSLALSVSTRETDVRRMIREMRIPTGDYNAWFRQLHPIEWLAANTFSKARAADVFGTLRRNNTRVTPTLTMHKVLDQPDHTRLDPRLAKYLSAESIGTYDYVLANLYAANRPAAEIARQRQMWAWRKYFVGQLFAHDVPILAGTDTGTPYSVPGFALHEELEHLVQAGATPRQALYSATLEPARFLGLAADLGTVEPGRVADLVVLDADPLTDIRNTRRIHSVVTRGRLLGPAERAKMLADVEAAVKRPATALALPAGGCCGSAASGHSRA</sequence>
<dbReference type="InterPro" id="IPR006311">
    <property type="entry name" value="TAT_signal"/>
</dbReference>
<dbReference type="Proteomes" id="UP000534306">
    <property type="component" value="Unassembled WGS sequence"/>
</dbReference>
<dbReference type="EMBL" id="JABJRC010000007">
    <property type="protein sequence ID" value="NOL43678.1"/>
    <property type="molecule type" value="Genomic_DNA"/>
</dbReference>
<dbReference type="InterPro" id="IPR006680">
    <property type="entry name" value="Amidohydro-rel"/>
</dbReference>
<name>A0A7Y4L3F8_9ACTN</name>
<dbReference type="AlphaFoldDB" id="A0A7Y4L3F8"/>
<dbReference type="Gene3D" id="3.30.110.90">
    <property type="entry name" value="Amidohydrolase"/>
    <property type="match status" value="1"/>
</dbReference>
<dbReference type="Proteomes" id="UP000553957">
    <property type="component" value="Unassembled WGS sequence"/>
</dbReference>
<evidence type="ECO:0000313" key="3">
    <source>
        <dbReference type="EMBL" id="NOL43678.1"/>
    </source>
</evidence>
<dbReference type="Gene3D" id="3.20.20.140">
    <property type="entry name" value="Metal-dependent hydrolases"/>
    <property type="match status" value="1"/>
</dbReference>
<dbReference type="PANTHER" id="PTHR43135">
    <property type="entry name" value="ALPHA-D-RIBOSE 1-METHYLPHOSPHONATE 5-TRIPHOSPHATE DIPHOSPHATASE"/>
    <property type="match status" value="1"/>
</dbReference>
<gene>
    <name evidence="2" type="ORF">HNR71_006169</name>
    <name evidence="3" type="ORF">HPO96_25860</name>
</gene>
<dbReference type="RefSeq" id="WP_171676941.1">
    <property type="nucleotide sequence ID" value="NZ_BAAAGT010000011.1"/>
</dbReference>
<dbReference type="InterPro" id="IPR032466">
    <property type="entry name" value="Metal_Hydrolase"/>
</dbReference>
<dbReference type="InterPro" id="IPR051781">
    <property type="entry name" value="Metallo-dep_Hydrolase"/>
</dbReference>
<dbReference type="Pfam" id="PF01979">
    <property type="entry name" value="Amidohydro_1"/>
    <property type="match status" value="1"/>
</dbReference>
<dbReference type="PANTHER" id="PTHR43135:SF3">
    <property type="entry name" value="ALPHA-D-RIBOSE 1-METHYLPHOSPHONATE 5-TRIPHOSPHATE DIPHOSPHATASE"/>
    <property type="match status" value="1"/>
</dbReference>
<dbReference type="SUPFAM" id="SSF51556">
    <property type="entry name" value="Metallo-dependent hydrolases"/>
    <property type="match status" value="1"/>
</dbReference>
<dbReference type="Gene3D" id="3.40.50.10910">
    <property type="entry name" value="Amidohydrolase"/>
    <property type="match status" value="1"/>
</dbReference>
<comment type="caution">
    <text evidence="3">The sequence shown here is derived from an EMBL/GenBank/DDBJ whole genome shotgun (WGS) entry which is preliminary data.</text>
</comment>
<reference evidence="2 5" key="2">
    <citation type="submission" date="2020-08" db="EMBL/GenBank/DDBJ databases">
        <title>Sequencing the genomes of 1000 actinobacteria strains.</title>
        <authorList>
            <person name="Klenk H.-P."/>
        </authorList>
    </citation>
    <scope>NUCLEOTIDE SEQUENCE [LARGE SCALE GENOMIC DNA]</scope>
    <source>
        <strain evidence="2 5">DSM 15626</strain>
    </source>
</reference>
<evidence type="ECO:0000313" key="5">
    <source>
        <dbReference type="Proteomes" id="UP000553957"/>
    </source>
</evidence>
<organism evidence="3 4">
    <name type="scientific">Kribbella sandramycini</name>
    <dbReference type="NCBI Taxonomy" id="60450"/>
    <lineage>
        <taxon>Bacteria</taxon>
        <taxon>Bacillati</taxon>
        <taxon>Actinomycetota</taxon>
        <taxon>Actinomycetes</taxon>
        <taxon>Propionibacteriales</taxon>
        <taxon>Kribbellaceae</taxon>
        <taxon>Kribbella</taxon>
    </lineage>
</organism>
<feature type="domain" description="Amidohydrolase-related" evidence="1">
    <location>
        <begin position="375"/>
        <end position="467"/>
    </location>
</feature>
<dbReference type="PROSITE" id="PS51318">
    <property type="entry name" value="TAT"/>
    <property type="match status" value="1"/>
</dbReference>
<dbReference type="Gene3D" id="2.30.40.10">
    <property type="entry name" value="Urease, subunit C, domain 1"/>
    <property type="match status" value="2"/>
</dbReference>
<evidence type="ECO:0000313" key="2">
    <source>
        <dbReference type="EMBL" id="MBB6570532.1"/>
    </source>
</evidence>
<reference evidence="3 4" key="1">
    <citation type="submission" date="2020-05" db="EMBL/GenBank/DDBJ databases">
        <title>Genome sequence of Kribbella sandramycini ATCC 39419.</title>
        <authorList>
            <person name="Maclea K.S."/>
            <person name="Fair J.L."/>
        </authorList>
    </citation>
    <scope>NUCLEOTIDE SEQUENCE [LARGE SCALE GENOMIC DNA]</scope>
    <source>
        <strain evidence="3 4">ATCC 39419</strain>
    </source>
</reference>
<keyword evidence="4" id="KW-1185">Reference proteome</keyword>
<dbReference type="SUPFAM" id="SSF51338">
    <property type="entry name" value="Composite domain of metallo-dependent hydrolases"/>
    <property type="match status" value="1"/>
</dbReference>
<dbReference type="InterPro" id="IPR011059">
    <property type="entry name" value="Metal-dep_hydrolase_composite"/>
</dbReference>
<dbReference type="EMBL" id="JACHKF010000001">
    <property type="protein sequence ID" value="MBB6570532.1"/>
    <property type="molecule type" value="Genomic_DNA"/>
</dbReference>
<protein>
    <submittedName>
        <fullName evidence="3">Amidohydrolase family protein</fullName>
    </submittedName>
    <submittedName>
        <fullName evidence="2">Imidazolonepropionase-like amidohydrolase</fullName>
    </submittedName>
</protein>
<keyword evidence="3" id="KW-0378">Hydrolase</keyword>
<evidence type="ECO:0000313" key="4">
    <source>
        <dbReference type="Proteomes" id="UP000534306"/>
    </source>
</evidence>
<dbReference type="GO" id="GO:0016810">
    <property type="term" value="F:hydrolase activity, acting on carbon-nitrogen (but not peptide) bonds"/>
    <property type="evidence" value="ECO:0007669"/>
    <property type="project" value="InterPro"/>
</dbReference>
<evidence type="ECO:0000259" key="1">
    <source>
        <dbReference type="Pfam" id="PF01979"/>
    </source>
</evidence>